<keyword evidence="2" id="KW-1185">Reference proteome</keyword>
<sequence>MQKKLNYKHKNNTETDNHNQYCFNYPEYLKLSELR</sequence>
<accession>A0A078KQY9</accession>
<reference evidence="2" key="1">
    <citation type="submission" date="2014-07" db="EMBL/GenBank/DDBJ databases">
        <authorList>
            <person name="Wibberg D."/>
        </authorList>
    </citation>
    <scope>NUCLEOTIDE SEQUENCE [LARGE SCALE GENOMIC DNA]</scope>
    <source>
        <strain evidence="2">DG5</strain>
    </source>
</reference>
<organism evidence="1 2">
    <name type="scientific">[Clostridium] cellulosi</name>
    <dbReference type="NCBI Taxonomy" id="29343"/>
    <lineage>
        <taxon>Bacteria</taxon>
        <taxon>Bacillati</taxon>
        <taxon>Bacillota</taxon>
        <taxon>Clostridia</taxon>
        <taxon>Eubacteriales</taxon>
        <taxon>Oscillospiraceae</taxon>
        <taxon>Oscillospiraceae incertae sedis</taxon>
    </lineage>
</organism>
<name>A0A078KQY9_9FIRM</name>
<protein>
    <submittedName>
        <fullName evidence="1">Uncharacterized protein</fullName>
    </submittedName>
</protein>
<dbReference type="PATRIC" id="fig|29343.3.peg.1883"/>
<proteinExistence type="predicted"/>
<dbReference type="KEGG" id="ccel:CCDG5_1794"/>
<dbReference type="Proteomes" id="UP000032431">
    <property type="component" value="Chromosome I"/>
</dbReference>
<dbReference type="EMBL" id="LM995447">
    <property type="protein sequence ID" value="CDZ24892.1"/>
    <property type="molecule type" value="Genomic_DNA"/>
</dbReference>
<evidence type="ECO:0000313" key="2">
    <source>
        <dbReference type="Proteomes" id="UP000032431"/>
    </source>
</evidence>
<gene>
    <name evidence="1" type="ORF">CCDG5_1794</name>
</gene>
<evidence type="ECO:0000313" key="1">
    <source>
        <dbReference type="EMBL" id="CDZ24892.1"/>
    </source>
</evidence>
<dbReference type="STRING" id="29343.CCDG5_1794"/>
<dbReference type="HOGENOM" id="CLU_3364216_0_0_9"/>
<dbReference type="AlphaFoldDB" id="A0A078KQY9"/>